<evidence type="ECO:0000259" key="1">
    <source>
        <dbReference type="Pfam" id="PF00578"/>
    </source>
</evidence>
<dbReference type="PANTHER" id="PTHR42852">
    <property type="entry name" value="THIOL:DISULFIDE INTERCHANGE PROTEIN DSBE"/>
    <property type="match status" value="1"/>
</dbReference>
<dbReference type="SUPFAM" id="SSF52833">
    <property type="entry name" value="Thioredoxin-like"/>
    <property type="match status" value="1"/>
</dbReference>
<dbReference type="PROSITE" id="PS51257">
    <property type="entry name" value="PROKAR_LIPOPROTEIN"/>
    <property type="match status" value="1"/>
</dbReference>
<sequence length="172" mass="19146">MIKNIYVMKKIYYVLVLSLFSCTTGAQSVTLHGTELRDLNGRMVPVSAIIEEGHPLVMVFWKSGSSKCCENLETMQSAWMTRLRDRGVRFVAVCEDCAGSWSHVKPLVAGKGWDFDVYIDVNGDFRRSLGISVIPSTVLFDAGMRMICKHPGWCSGNEGLICDKISGCLDNR</sequence>
<dbReference type="Pfam" id="PF00578">
    <property type="entry name" value="AhpC-TSA"/>
    <property type="match status" value="1"/>
</dbReference>
<dbReference type="InterPro" id="IPR050553">
    <property type="entry name" value="Thioredoxin_ResA/DsbE_sf"/>
</dbReference>
<dbReference type="InterPro" id="IPR000866">
    <property type="entry name" value="AhpC/TSA"/>
</dbReference>
<proteinExistence type="predicted"/>
<comment type="caution">
    <text evidence="2">The sequence shown here is derived from an EMBL/GenBank/DDBJ whole genome shotgun (WGS) entry which is preliminary data.</text>
</comment>
<dbReference type="GO" id="GO:0016209">
    <property type="term" value="F:antioxidant activity"/>
    <property type="evidence" value="ECO:0007669"/>
    <property type="project" value="InterPro"/>
</dbReference>
<organism evidence="2">
    <name type="scientific">bioreactor metagenome</name>
    <dbReference type="NCBI Taxonomy" id="1076179"/>
    <lineage>
        <taxon>unclassified sequences</taxon>
        <taxon>metagenomes</taxon>
        <taxon>ecological metagenomes</taxon>
    </lineage>
</organism>
<dbReference type="AlphaFoldDB" id="A0A644V315"/>
<dbReference type="GO" id="GO:0016491">
    <property type="term" value="F:oxidoreductase activity"/>
    <property type="evidence" value="ECO:0007669"/>
    <property type="project" value="InterPro"/>
</dbReference>
<gene>
    <name evidence="2" type="ORF">SDC9_31693</name>
</gene>
<dbReference type="Gene3D" id="3.40.30.10">
    <property type="entry name" value="Glutaredoxin"/>
    <property type="match status" value="1"/>
</dbReference>
<evidence type="ECO:0000313" key="2">
    <source>
        <dbReference type="EMBL" id="MPL85720.1"/>
    </source>
</evidence>
<dbReference type="InterPro" id="IPR036249">
    <property type="entry name" value="Thioredoxin-like_sf"/>
</dbReference>
<name>A0A644V315_9ZZZZ</name>
<dbReference type="EMBL" id="VSSQ01000210">
    <property type="protein sequence ID" value="MPL85720.1"/>
    <property type="molecule type" value="Genomic_DNA"/>
</dbReference>
<feature type="domain" description="Alkyl hydroperoxide reductase subunit C/ Thiol specific antioxidant" evidence="1">
    <location>
        <begin position="35"/>
        <end position="142"/>
    </location>
</feature>
<dbReference type="CDD" id="cd02966">
    <property type="entry name" value="TlpA_like_family"/>
    <property type="match status" value="1"/>
</dbReference>
<accession>A0A644V315</accession>
<protein>
    <recommendedName>
        <fullName evidence="1">Alkyl hydroperoxide reductase subunit C/ Thiol specific antioxidant domain-containing protein</fullName>
    </recommendedName>
</protein>
<reference evidence="2" key="1">
    <citation type="submission" date="2019-08" db="EMBL/GenBank/DDBJ databases">
        <authorList>
            <person name="Kucharzyk K."/>
            <person name="Murdoch R.W."/>
            <person name="Higgins S."/>
            <person name="Loffler F."/>
        </authorList>
    </citation>
    <scope>NUCLEOTIDE SEQUENCE</scope>
</reference>
<dbReference type="PANTHER" id="PTHR42852:SF13">
    <property type="entry name" value="PROTEIN DIPZ"/>
    <property type="match status" value="1"/>
</dbReference>